<evidence type="ECO:0000313" key="2">
    <source>
        <dbReference type="Proteomes" id="UP000499080"/>
    </source>
</evidence>
<sequence>MLFVICSMGTSHTLHTNHAHQQNYSQVLLITDLLLHSEERPKYNSATDNVRDITCWRCGTKRLASFMCNLLPPQRGSPIATLRNTSCHSQDSNNQRNTPFFHSKNIPNGRNFSPRGATCSNFADSRHSSNRISTRPVATRENESHTINCIKTNTNKRALIPAIINKNTEIQALCNPCSDIQVIQQSCFPADFVIQSWTDGEFQVVDHELKHIDWITLHISVGKIDHFMPKADICTQLLFSLILGFDWQQQVQFRSCISCIHAFTTLTAHYAYRQMLRKYGNSRC</sequence>
<dbReference type="Proteomes" id="UP000499080">
    <property type="component" value="Unassembled WGS sequence"/>
</dbReference>
<reference evidence="1 2" key="1">
    <citation type="journal article" date="2019" name="Sci. Rep.">
        <title>Orb-weaving spider Araneus ventricosus genome elucidates the spidroin gene catalogue.</title>
        <authorList>
            <person name="Kono N."/>
            <person name="Nakamura H."/>
            <person name="Ohtoshi R."/>
            <person name="Moran D.A.P."/>
            <person name="Shinohara A."/>
            <person name="Yoshida Y."/>
            <person name="Fujiwara M."/>
            <person name="Mori M."/>
            <person name="Tomita M."/>
            <person name="Arakawa K."/>
        </authorList>
    </citation>
    <scope>NUCLEOTIDE SEQUENCE [LARGE SCALE GENOMIC DNA]</scope>
</reference>
<proteinExistence type="predicted"/>
<keyword evidence="2" id="KW-1185">Reference proteome</keyword>
<dbReference type="OrthoDB" id="6626318at2759"/>
<comment type="caution">
    <text evidence="1">The sequence shown here is derived from an EMBL/GenBank/DDBJ whole genome shotgun (WGS) entry which is preliminary data.</text>
</comment>
<accession>A0A4Y2IB78</accession>
<evidence type="ECO:0000313" key="1">
    <source>
        <dbReference type="EMBL" id="GBM74692.1"/>
    </source>
</evidence>
<organism evidence="1 2">
    <name type="scientific">Araneus ventricosus</name>
    <name type="common">Orbweaver spider</name>
    <name type="synonym">Epeira ventricosa</name>
    <dbReference type="NCBI Taxonomy" id="182803"/>
    <lineage>
        <taxon>Eukaryota</taxon>
        <taxon>Metazoa</taxon>
        <taxon>Ecdysozoa</taxon>
        <taxon>Arthropoda</taxon>
        <taxon>Chelicerata</taxon>
        <taxon>Arachnida</taxon>
        <taxon>Araneae</taxon>
        <taxon>Araneomorphae</taxon>
        <taxon>Entelegynae</taxon>
        <taxon>Araneoidea</taxon>
        <taxon>Araneidae</taxon>
        <taxon>Araneus</taxon>
    </lineage>
</organism>
<gene>
    <name evidence="1" type="ORF">AVEN_77558_1</name>
</gene>
<dbReference type="AlphaFoldDB" id="A0A4Y2IB78"/>
<dbReference type="EMBL" id="BGPR01002510">
    <property type="protein sequence ID" value="GBM74692.1"/>
    <property type="molecule type" value="Genomic_DNA"/>
</dbReference>
<protein>
    <submittedName>
        <fullName evidence="1">Uncharacterized protein</fullName>
    </submittedName>
</protein>
<name>A0A4Y2IB78_ARAVE</name>